<dbReference type="Proteomes" id="UP000321567">
    <property type="component" value="Unassembled WGS sequence"/>
</dbReference>
<keyword evidence="3" id="KW-1185">Reference proteome</keyword>
<gene>
    <name evidence="2" type="ORF">ROR02_22450</name>
</gene>
<dbReference type="AlphaFoldDB" id="A0A512H9I1"/>
<accession>A0A512H9I1</accession>
<dbReference type="EMBL" id="BJZO01000061">
    <property type="protein sequence ID" value="GEO82114.1"/>
    <property type="molecule type" value="Genomic_DNA"/>
</dbReference>
<dbReference type="RefSeq" id="WP_147164128.1">
    <property type="nucleotide sequence ID" value="NZ_BJZO01000061.1"/>
</dbReference>
<reference evidence="2 3" key="1">
    <citation type="submission" date="2019-07" db="EMBL/GenBank/DDBJ databases">
        <title>Whole genome shotgun sequence of Rhodospirillum oryzae NBRC 107573.</title>
        <authorList>
            <person name="Hosoyama A."/>
            <person name="Uohara A."/>
            <person name="Ohji S."/>
            <person name="Ichikawa N."/>
        </authorList>
    </citation>
    <scope>NUCLEOTIDE SEQUENCE [LARGE SCALE GENOMIC DNA]</scope>
    <source>
        <strain evidence="2 3">NBRC 107573</strain>
    </source>
</reference>
<name>A0A512H9I1_9PROT</name>
<evidence type="ECO:0000313" key="3">
    <source>
        <dbReference type="Proteomes" id="UP000321567"/>
    </source>
</evidence>
<comment type="caution">
    <text evidence="2">The sequence shown here is derived from an EMBL/GenBank/DDBJ whole genome shotgun (WGS) entry which is preliminary data.</text>
</comment>
<evidence type="ECO:0000256" key="1">
    <source>
        <dbReference type="SAM" id="MobiDB-lite"/>
    </source>
</evidence>
<organism evidence="2 3">
    <name type="scientific">Pararhodospirillum oryzae</name>
    <dbReference type="NCBI Taxonomy" id="478448"/>
    <lineage>
        <taxon>Bacteria</taxon>
        <taxon>Pseudomonadati</taxon>
        <taxon>Pseudomonadota</taxon>
        <taxon>Alphaproteobacteria</taxon>
        <taxon>Rhodospirillales</taxon>
        <taxon>Rhodospirillaceae</taxon>
        <taxon>Pararhodospirillum</taxon>
    </lineage>
</organism>
<proteinExistence type="predicted"/>
<feature type="region of interest" description="Disordered" evidence="1">
    <location>
        <begin position="412"/>
        <end position="432"/>
    </location>
</feature>
<evidence type="ECO:0000313" key="2">
    <source>
        <dbReference type="EMBL" id="GEO82114.1"/>
    </source>
</evidence>
<protein>
    <submittedName>
        <fullName evidence="2">Uncharacterized protein</fullName>
    </submittedName>
</protein>
<dbReference type="OrthoDB" id="8444549at2"/>
<sequence length="478" mass="53210">MTDAQAWRDCLLEALPVDVSVHHALEDWRDLYVPPAHVRALRLDASLVVGDRGVGKSCWAHALTTPQGQAILAQALPEMKQVTVHLGFSATQAIEDYPTPEVIGPLLKQGHTPYDLWRAVVLRWADRMGGGKLPRARWENTLAWMRDNPEGVAHAMAAAVRHLASEKTRGLIVFDALDRASADWQTMDALVQGLLRTVLWVRSFPGLHAKVFLRPDQAERTVGNFPDASKLMATRADLVWSRHDLHGLLWHHLVNAPGDAGKRARALVKTTVGSAVPKGPDAYRLPEAARLDTREQRALFDALAGPWMGRDQRRGIPYVWSVGHLADGKGRTSPRSFLAAIRQAAEDSKDRYPDHALALHYESIKRGIRKASGIRVAEIAEDYPWVRFYCRPLAGLTVPCAPDVVLSRWQERFPNGPAGEPDEGRLPPPHADEGWEGLREDLVHLGIFQERRDGRLDMPDLYRVGFGLGRRGGVKPIE</sequence>
<feature type="compositionally biased region" description="Basic and acidic residues" evidence="1">
    <location>
        <begin position="422"/>
        <end position="432"/>
    </location>
</feature>